<reference evidence="2 3" key="1">
    <citation type="submission" date="2014-02" db="EMBL/GenBank/DDBJ databases">
        <title>The genome sequence of Colletotrichum nymphaeae SA-01.</title>
        <authorList>
            <person name="Baroncelli R."/>
            <person name="Thon M.R."/>
        </authorList>
    </citation>
    <scope>NUCLEOTIDE SEQUENCE [LARGE SCALE GENOMIC DNA]</scope>
    <source>
        <strain evidence="2 3">SA-01</strain>
    </source>
</reference>
<feature type="coiled-coil region" evidence="1">
    <location>
        <begin position="42"/>
        <end position="102"/>
    </location>
</feature>
<evidence type="ECO:0008006" key="4">
    <source>
        <dbReference type="Google" id="ProtNLM"/>
    </source>
</evidence>
<sequence length="669" mass="75423">MAEAIGLATSVIAVAEVTGKAIGLTLKIKSLWCEVKNVPTVLIEKAEELQDLDDYLKDAEAQTASSPISKSIINNEIMQKSLRRARAALADIQNTIDDLSLQMSDPRKHRRKLTVARFVLQKDTIGDMERKLDRALELFKVAQGIYCTKLTMLSTSIIMERLPKRLSSSKVTKKASQKVRVTDFVEQPKPVLTSVAGKDNLGISQGMTAVGRLRLSFGDNNYKVSLRSPSWLGSKVYSAMCHKSMIGWQINLTSYAVIKSFRGIEDAVKSDDPQALMKHLQSTSLTPLVEDEKGQNLLYVRGFIYPLDQRNVIDTNLMDSRSRTLIFEAANKLWHPTDSYTPSDLITLFASHAPDGDTGVSVEWMGFIAGLTDFGNFTRLLHSKSPASNSKWFYFESRLRFAYSGIRGSVWTLRQLTAVLPELKSLTRELVVSWRLAGRKYLIPSLVASGIGARAARAPRGDPARSHSVNEYARLAGQIVALDPESLTQAATTRHRASSALHMLMRSLLSNFQPCTTDQADHIIQSTLQVWVKMLHGNKVNLLQHGRQSRTTYTVPRRHMLPGWSFRLLQDPSEPRKRNKKRDREYRIEYIGITYGPLPEHWKVWWAVDFECYAGEFWRMLEDSGIKIPGSWVDDTVFDDGSTKLVPSWVHEGTGPLIWSEYRKNRPPL</sequence>
<keyword evidence="1" id="KW-0175">Coiled coil</keyword>
<keyword evidence="3" id="KW-1185">Reference proteome</keyword>
<dbReference type="OrthoDB" id="3200163at2759"/>
<protein>
    <recommendedName>
        <fullName evidence="4">NACHT-NTPase and P-loop NTPases N-terminal domain-containing protein</fullName>
    </recommendedName>
</protein>
<gene>
    <name evidence="2" type="ORF">CNYM01_06146</name>
</gene>
<dbReference type="Proteomes" id="UP000070054">
    <property type="component" value="Unassembled WGS sequence"/>
</dbReference>
<dbReference type="EMBL" id="JEMN01001519">
    <property type="protein sequence ID" value="KXH34722.1"/>
    <property type="molecule type" value="Genomic_DNA"/>
</dbReference>
<accession>A0A135SFP2</accession>
<organism evidence="2 3">
    <name type="scientific">Colletotrichum nymphaeae SA-01</name>
    <dbReference type="NCBI Taxonomy" id="1460502"/>
    <lineage>
        <taxon>Eukaryota</taxon>
        <taxon>Fungi</taxon>
        <taxon>Dikarya</taxon>
        <taxon>Ascomycota</taxon>
        <taxon>Pezizomycotina</taxon>
        <taxon>Sordariomycetes</taxon>
        <taxon>Hypocreomycetidae</taxon>
        <taxon>Glomerellales</taxon>
        <taxon>Glomerellaceae</taxon>
        <taxon>Colletotrichum</taxon>
        <taxon>Colletotrichum acutatum species complex</taxon>
    </lineage>
</organism>
<name>A0A135SFP2_9PEZI</name>
<evidence type="ECO:0000256" key="1">
    <source>
        <dbReference type="SAM" id="Coils"/>
    </source>
</evidence>
<evidence type="ECO:0000313" key="3">
    <source>
        <dbReference type="Proteomes" id="UP000070054"/>
    </source>
</evidence>
<proteinExistence type="predicted"/>
<evidence type="ECO:0000313" key="2">
    <source>
        <dbReference type="EMBL" id="KXH34722.1"/>
    </source>
</evidence>
<comment type="caution">
    <text evidence="2">The sequence shown here is derived from an EMBL/GenBank/DDBJ whole genome shotgun (WGS) entry which is preliminary data.</text>
</comment>
<dbReference type="AlphaFoldDB" id="A0A135SFP2"/>